<reference evidence="2 3" key="1">
    <citation type="submission" date="2021-08" db="EMBL/GenBank/DDBJ databases">
        <title>complete genome sequencing of Deefgea sp. D25.</title>
        <authorList>
            <person name="Bae J.-W."/>
            <person name="Gim D.-H."/>
        </authorList>
    </citation>
    <scope>NUCLEOTIDE SEQUENCE [LARGE SCALE GENOMIC DNA]</scope>
    <source>
        <strain evidence="2 3">D25</strain>
    </source>
</reference>
<gene>
    <name evidence="2" type="ORF">K4H28_02480</name>
</gene>
<feature type="signal peptide" evidence="1">
    <location>
        <begin position="1"/>
        <end position="24"/>
    </location>
</feature>
<sequence length="702" mass="78102">MTKTRKTLALTPVVSLLWSSGLFAQNSIELIGPTQSDFGGVGLMQMPTARMAAEGEFSLNLMDNSEYRRYSLSAQILPWLETTLRYTDIRTRLYSNDPSFSGDQSLKDKGADVKVRLLKESYYSPEVSLGFRDIAGTGLFDGEFVAASKRFGPVDLTLGLGWGYLAKSGNVANPFCQVRDSFCTRQGGFTGSSGGQTNFGRFFKGESAIFGGVEYQTPWHPLRFKLEYDGNNYQGEVAGSISQKSSLNVGAVYRIKDHFDAHLSYQRGNALMFGLTMRTNMNDIKPLFSRSNPEVYAPNVSAEMDQEAWDKLANKLSQNSGYVNPELRLDSDKLIVIADQTKFSDREEAVKRASVSLANAAPKSAKEFHLVEEKNGLLIAESIVDRKSIDIEHQPKVLGIPEQKTEIVFSNPEEKKGTVVREPVQQSFSYFFKPSLTQSFGGPEAFYMYQVGVDAVGELKINKNWLATGVVYFNIYDNYDDFNFKGQPSNGGETLPPVRTLIREYVSNSPVRINNLQLTRFDQFGSSFYSQVYGGYLEMMYAGVGGEVLYRPLNSSWAVGLDMNWVKQRDPSDQFGFIDYETVTGHLTGYAKAPYLDNVWLSVSAGRYLAKDYGVTISIAKEFDSGIRAGFFATKTNVSAEEYGEGAFTKGVYISIPFDLFTATPTRNRGAISWLPLTRDGGQALARKFSLHGMTESRADYD</sequence>
<protein>
    <submittedName>
        <fullName evidence="2">YjbH domain-containing protein</fullName>
    </submittedName>
</protein>
<dbReference type="RefSeq" id="WP_221006776.1">
    <property type="nucleotide sequence ID" value="NZ_CP081150.1"/>
</dbReference>
<keyword evidence="3" id="KW-1185">Reference proteome</keyword>
<name>A0ABX8Z6W2_9NEIS</name>
<evidence type="ECO:0000256" key="1">
    <source>
        <dbReference type="SAM" id="SignalP"/>
    </source>
</evidence>
<evidence type="ECO:0000313" key="3">
    <source>
        <dbReference type="Proteomes" id="UP000825679"/>
    </source>
</evidence>
<keyword evidence="1" id="KW-0732">Signal</keyword>
<dbReference type="Pfam" id="PF06082">
    <property type="entry name" value="YjbH"/>
    <property type="match status" value="1"/>
</dbReference>
<accession>A0ABX8Z6W2</accession>
<evidence type="ECO:0000313" key="2">
    <source>
        <dbReference type="EMBL" id="QZA78303.1"/>
    </source>
</evidence>
<organism evidence="2 3">
    <name type="scientific">Deefgea tanakiae</name>
    <dbReference type="NCBI Taxonomy" id="2865840"/>
    <lineage>
        <taxon>Bacteria</taxon>
        <taxon>Pseudomonadati</taxon>
        <taxon>Pseudomonadota</taxon>
        <taxon>Betaproteobacteria</taxon>
        <taxon>Neisseriales</taxon>
        <taxon>Chitinibacteraceae</taxon>
        <taxon>Deefgea</taxon>
    </lineage>
</organism>
<dbReference type="EMBL" id="CP081150">
    <property type="protein sequence ID" value="QZA78303.1"/>
    <property type="molecule type" value="Genomic_DNA"/>
</dbReference>
<dbReference type="InterPro" id="IPR010344">
    <property type="entry name" value="YbjH"/>
</dbReference>
<feature type="chain" id="PRO_5045423949" evidence="1">
    <location>
        <begin position="25"/>
        <end position="702"/>
    </location>
</feature>
<dbReference type="Proteomes" id="UP000825679">
    <property type="component" value="Chromosome"/>
</dbReference>
<proteinExistence type="predicted"/>